<evidence type="ECO:0000256" key="1">
    <source>
        <dbReference type="SAM" id="Phobius"/>
    </source>
</evidence>
<feature type="transmembrane region" description="Helical" evidence="1">
    <location>
        <begin position="359"/>
        <end position="378"/>
    </location>
</feature>
<keyword evidence="1" id="KW-1133">Transmembrane helix</keyword>
<protein>
    <recommendedName>
        <fullName evidence="4">Glycosyltransferase RgtA/B/C/D-like domain-containing protein</fullName>
    </recommendedName>
</protein>
<keyword evidence="1" id="KW-0472">Membrane</keyword>
<feature type="transmembrane region" description="Helical" evidence="1">
    <location>
        <begin position="333"/>
        <end position="353"/>
    </location>
</feature>
<keyword evidence="1" id="KW-0812">Transmembrane</keyword>
<name>A0A9D1AKC2_9FIRM</name>
<feature type="transmembrane region" description="Helical" evidence="1">
    <location>
        <begin position="148"/>
        <end position="176"/>
    </location>
</feature>
<feature type="transmembrane region" description="Helical" evidence="1">
    <location>
        <begin position="93"/>
        <end position="111"/>
    </location>
</feature>
<proteinExistence type="predicted"/>
<comment type="caution">
    <text evidence="2">The sequence shown here is derived from an EMBL/GenBank/DDBJ whole genome shotgun (WGS) entry which is preliminary data.</text>
</comment>
<feature type="transmembrane region" description="Helical" evidence="1">
    <location>
        <begin position="117"/>
        <end position="136"/>
    </location>
</feature>
<evidence type="ECO:0008006" key="4">
    <source>
        <dbReference type="Google" id="ProtNLM"/>
    </source>
</evidence>
<feature type="transmembrane region" description="Helical" evidence="1">
    <location>
        <begin position="52"/>
        <end position="81"/>
    </location>
</feature>
<reference evidence="2" key="2">
    <citation type="journal article" date="2021" name="PeerJ">
        <title>Extensive microbial diversity within the chicken gut microbiome revealed by metagenomics and culture.</title>
        <authorList>
            <person name="Gilroy R."/>
            <person name="Ravi A."/>
            <person name="Getino M."/>
            <person name="Pursley I."/>
            <person name="Horton D.L."/>
            <person name="Alikhan N.F."/>
            <person name="Baker D."/>
            <person name="Gharbi K."/>
            <person name="Hall N."/>
            <person name="Watson M."/>
            <person name="Adriaenssens E.M."/>
            <person name="Foster-Nyarko E."/>
            <person name="Jarju S."/>
            <person name="Secka A."/>
            <person name="Antonio M."/>
            <person name="Oren A."/>
            <person name="Chaudhuri R.R."/>
            <person name="La Ragione R."/>
            <person name="Hildebrand F."/>
            <person name="Pallen M.J."/>
        </authorList>
    </citation>
    <scope>NUCLEOTIDE SEQUENCE</scope>
    <source>
        <strain evidence="2">CHK184-25365</strain>
    </source>
</reference>
<gene>
    <name evidence="2" type="ORF">IAB36_02785</name>
</gene>
<feature type="transmembrane region" description="Helical" evidence="1">
    <location>
        <begin position="431"/>
        <end position="451"/>
    </location>
</feature>
<feature type="transmembrane region" description="Helical" evidence="1">
    <location>
        <begin position="188"/>
        <end position="209"/>
    </location>
</feature>
<dbReference type="EMBL" id="DVGY01000064">
    <property type="protein sequence ID" value="HIR40734.1"/>
    <property type="molecule type" value="Genomic_DNA"/>
</dbReference>
<dbReference type="Proteomes" id="UP000886749">
    <property type="component" value="Unassembled WGS sequence"/>
</dbReference>
<accession>A0A9D1AKC2</accession>
<sequence>AVAVIWVLAIQCQPGADQLAVQNAVYGLNTGDYSSFTDGYIAMRHHQLSFTWISYLFSVVFGSYNSVAFQVFNVVGLVLFYREFSEVCILSGLSRKISLATVFTGILFYPLTMYCSFVYGNIWGLALSLLAIRFALQFLQQHRCRYAVLAALAILAGICFKFNYIIFLIGILLYAVVETIRQKKVKLLLLPVLLIISILIQSMLPVALARQVTGDPMDRGASTWAWAAMGLQREGPFCPGWYNNYDVYSYWDSEENPQVQSELAKQNLADSIGFFSSHPGEALRFFTVKTASQWNNPTFQCYWITQNPSASFQQSSWVSWFTSENGMALGTSYLNLLQFVILAGSLLYCVLYWKDPKKLAFLMLAMIFVGGFLFHIVWEAKAQYTLSYFVLLIPYAIAGYSKMSGQIILFCKRAHQGKIQIKAKQFWKSKIPLIVLTVAMIVLLSVCYSGGRLSYLSGDTANYAQQTEISQSD</sequence>
<evidence type="ECO:0000313" key="2">
    <source>
        <dbReference type="EMBL" id="HIR40734.1"/>
    </source>
</evidence>
<feature type="non-terminal residue" evidence="2">
    <location>
        <position position="1"/>
    </location>
</feature>
<reference evidence="2" key="1">
    <citation type="submission" date="2020-10" db="EMBL/GenBank/DDBJ databases">
        <authorList>
            <person name="Gilroy R."/>
        </authorList>
    </citation>
    <scope>NUCLEOTIDE SEQUENCE</scope>
    <source>
        <strain evidence="2">CHK184-25365</strain>
    </source>
</reference>
<organism evidence="2 3">
    <name type="scientific">Candidatus Egerieicola pullicola</name>
    <dbReference type="NCBI Taxonomy" id="2840775"/>
    <lineage>
        <taxon>Bacteria</taxon>
        <taxon>Bacillati</taxon>
        <taxon>Bacillota</taxon>
        <taxon>Clostridia</taxon>
        <taxon>Eubacteriales</taxon>
        <taxon>Oscillospiraceae</taxon>
        <taxon>Oscillospiraceae incertae sedis</taxon>
        <taxon>Candidatus Egerieicola</taxon>
    </lineage>
</organism>
<evidence type="ECO:0000313" key="3">
    <source>
        <dbReference type="Proteomes" id="UP000886749"/>
    </source>
</evidence>
<dbReference type="AlphaFoldDB" id="A0A9D1AKC2"/>